<keyword evidence="1" id="KW-0675">Receptor</keyword>
<gene>
    <name evidence="1" type="ORF">HDA39_007041</name>
</gene>
<dbReference type="Pfam" id="PF16868">
    <property type="entry name" value="NMT1_3"/>
    <property type="match status" value="1"/>
</dbReference>
<dbReference type="EMBL" id="JACHMY010000001">
    <property type="protein sequence ID" value="MBB5840307.1"/>
    <property type="molecule type" value="Genomic_DNA"/>
</dbReference>
<reference evidence="1 2" key="1">
    <citation type="submission" date="2020-08" db="EMBL/GenBank/DDBJ databases">
        <title>Sequencing the genomes of 1000 actinobacteria strains.</title>
        <authorList>
            <person name="Klenk H.-P."/>
        </authorList>
    </citation>
    <scope>NUCLEOTIDE SEQUENCE [LARGE SCALE GENOMIC DNA]</scope>
    <source>
        <strain evidence="1 2">DSM 28967</strain>
    </source>
</reference>
<sequence length="331" mass="34887">MDRPRLLTRRHALGLGAAASGALFLPGCSRGRSDEAAPDGPAKIATGNAGGVYDIYGGGLAKLASEQTGVSMTPVRTEGSVQNLKMLAAGSADIAFSLSDSALDAWDGAPGTAFATGALRFTALARAYDNYLHVVVPTSSEIFELKQLAGRNVNLGPPSSGTRVVANRILQTAGIKVNAKSLGLEAAVKALEVGIEKPREGIAALIWSGGLPTAPFLEFQSTVGFRLVDIGGVAQELASRRFGGYVLSSIPPSVYKLSNAVPTLAIPNYLLARRGLSDPWAWWTVNTMFRRQAELSVIHPEAGSLDSRSAIATMPIPLHPAAERWYKENHV</sequence>
<dbReference type="AlphaFoldDB" id="A0A7W9JDT4"/>
<comment type="caution">
    <text evidence="1">The sequence shown here is derived from an EMBL/GenBank/DDBJ whole genome shotgun (WGS) entry which is preliminary data.</text>
</comment>
<dbReference type="Gene3D" id="3.40.190.10">
    <property type="entry name" value="Periplasmic binding protein-like II"/>
    <property type="match status" value="2"/>
</dbReference>
<dbReference type="PANTHER" id="PTHR42941">
    <property type="entry name" value="SLL1037 PROTEIN"/>
    <property type="match status" value="1"/>
</dbReference>
<dbReference type="Proteomes" id="UP000549971">
    <property type="component" value="Unassembled WGS sequence"/>
</dbReference>
<proteinExistence type="predicted"/>
<evidence type="ECO:0000313" key="2">
    <source>
        <dbReference type="Proteomes" id="UP000549971"/>
    </source>
</evidence>
<accession>A0A7W9JDT4</accession>
<protein>
    <submittedName>
        <fullName evidence="1">TRAP transporter TAXI family solute receptor</fullName>
    </submittedName>
</protein>
<keyword evidence="2" id="KW-1185">Reference proteome</keyword>
<evidence type="ECO:0000313" key="1">
    <source>
        <dbReference type="EMBL" id="MBB5840307.1"/>
    </source>
</evidence>
<organism evidence="1 2">
    <name type="scientific">Kribbella italica</name>
    <dbReference type="NCBI Taxonomy" id="1540520"/>
    <lineage>
        <taxon>Bacteria</taxon>
        <taxon>Bacillati</taxon>
        <taxon>Actinomycetota</taxon>
        <taxon>Actinomycetes</taxon>
        <taxon>Propionibacteriales</taxon>
        <taxon>Kribbellaceae</taxon>
        <taxon>Kribbella</taxon>
    </lineage>
</organism>
<dbReference type="PROSITE" id="PS51318">
    <property type="entry name" value="TAT"/>
    <property type="match status" value="1"/>
</dbReference>
<dbReference type="PANTHER" id="PTHR42941:SF1">
    <property type="entry name" value="SLL1037 PROTEIN"/>
    <property type="match status" value="1"/>
</dbReference>
<dbReference type="SUPFAM" id="SSF53850">
    <property type="entry name" value="Periplasmic binding protein-like II"/>
    <property type="match status" value="1"/>
</dbReference>
<dbReference type="InterPro" id="IPR011852">
    <property type="entry name" value="TRAP_TAXI"/>
</dbReference>
<dbReference type="NCBIfam" id="TIGR02122">
    <property type="entry name" value="TRAP_TAXI"/>
    <property type="match status" value="1"/>
</dbReference>
<dbReference type="RefSeq" id="WP_184802558.1">
    <property type="nucleotide sequence ID" value="NZ_JACHMY010000001.1"/>
</dbReference>
<dbReference type="CDD" id="cd13569">
    <property type="entry name" value="PBP2_TAXI_TRAP_like_1"/>
    <property type="match status" value="1"/>
</dbReference>
<dbReference type="InterPro" id="IPR006311">
    <property type="entry name" value="TAT_signal"/>
</dbReference>
<name>A0A7W9JDT4_9ACTN</name>